<dbReference type="AlphaFoldDB" id="A0A183FM17"/>
<accession>A0A3P7YGL6</accession>
<sequence length="107" mass="11695">MRTLGLCSPNPPPCGDESAEDIRELLNSGERREKQRSDGVLCRPPLLPACITGSGALPKFEQNDDTHGDTQAKPRVVRHPPLDQTSFCCTRRGAGGSMRFEGQRTDC</sequence>
<evidence type="ECO:0000313" key="4">
    <source>
        <dbReference type="WBParaSite" id="HPBE_0000837501-mRNA-1"/>
    </source>
</evidence>
<dbReference type="Proteomes" id="UP000050761">
    <property type="component" value="Unassembled WGS sequence"/>
</dbReference>
<evidence type="ECO:0000256" key="1">
    <source>
        <dbReference type="SAM" id="MobiDB-lite"/>
    </source>
</evidence>
<reference evidence="2 3" key="1">
    <citation type="submission" date="2018-11" db="EMBL/GenBank/DDBJ databases">
        <authorList>
            <consortium name="Pathogen Informatics"/>
        </authorList>
    </citation>
    <scope>NUCLEOTIDE SEQUENCE [LARGE SCALE GENOMIC DNA]</scope>
</reference>
<name>A0A183FM17_HELPZ</name>
<proteinExistence type="predicted"/>
<evidence type="ECO:0000313" key="2">
    <source>
        <dbReference type="EMBL" id="VDO76089.1"/>
    </source>
</evidence>
<reference evidence="4" key="2">
    <citation type="submission" date="2019-09" db="UniProtKB">
        <authorList>
            <consortium name="WormBaseParasite"/>
        </authorList>
    </citation>
    <scope>IDENTIFICATION</scope>
</reference>
<accession>A0A183FM17</accession>
<dbReference type="EMBL" id="UZAH01026133">
    <property type="protein sequence ID" value="VDO76089.1"/>
    <property type="molecule type" value="Genomic_DNA"/>
</dbReference>
<organism evidence="3 4">
    <name type="scientific">Heligmosomoides polygyrus</name>
    <name type="common">Parasitic roundworm</name>
    <dbReference type="NCBI Taxonomy" id="6339"/>
    <lineage>
        <taxon>Eukaryota</taxon>
        <taxon>Metazoa</taxon>
        <taxon>Ecdysozoa</taxon>
        <taxon>Nematoda</taxon>
        <taxon>Chromadorea</taxon>
        <taxon>Rhabditida</taxon>
        <taxon>Rhabditina</taxon>
        <taxon>Rhabditomorpha</taxon>
        <taxon>Strongyloidea</taxon>
        <taxon>Heligmosomidae</taxon>
        <taxon>Heligmosomoides</taxon>
    </lineage>
</organism>
<keyword evidence="3" id="KW-1185">Reference proteome</keyword>
<feature type="compositionally biased region" description="Basic and acidic residues" evidence="1">
    <location>
        <begin position="61"/>
        <end position="72"/>
    </location>
</feature>
<evidence type="ECO:0000313" key="3">
    <source>
        <dbReference type="Proteomes" id="UP000050761"/>
    </source>
</evidence>
<gene>
    <name evidence="2" type="ORF">HPBE_LOCUS8376</name>
</gene>
<dbReference type="WBParaSite" id="HPBE_0000837501-mRNA-1">
    <property type="protein sequence ID" value="HPBE_0000837501-mRNA-1"/>
    <property type="gene ID" value="HPBE_0000837501"/>
</dbReference>
<feature type="region of interest" description="Disordered" evidence="1">
    <location>
        <begin position="57"/>
        <end position="76"/>
    </location>
</feature>
<protein>
    <submittedName>
        <fullName evidence="2 4">Uncharacterized protein</fullName>
    </submittedName>
</protein>